<dbReference type="Proteomes" id="UP001210678">
    <property type="component" value="Unassembled WGS sequence"/>
</dbReference>
<dbReference type="RefSeq" id="WP_272138949.1">
    <property type="nucleotide sequence ID" value="NZ_JAQLOI010000003.1"/>
</dbReference>
<gene>
    <name evidence="2" type="ORF">PGX00_17445</name>
</gene>
<feature type="transmembrane region" description="Helical" evidence="1">
    <location>
        <begin position="152"/>
        <end position="171"/>
    </location>
</feature>
<reference evidence="2 3" key="1">
    <citation type="submission" date="2023-01" db="EMBL/GenBank/DDBJ databases">
        <title>Vibrio sp. KJ40-1 sp.nov, isolated from marine algae.</title>
        <authorList>
            <person name="Butt M."/>
            <person name="Kim J.M.J."/>
            <person name="Jeon C.O.C."/>
        </authorList>
    </citation>
    <scope>NUCLEOTIDE SEQUENCE [LARGE SCALE GENOMIC DNA]</scope>
    <source>
        <strain evidence="2 3">KJ40-1</strain>
    </source>
</reference>
<feature type="transmembrane region" description="Helical" evidence="1">
    <location>
        <begin position="72"/>
        <end position="92"/>
    </location>
</feature>
<dbReference type="EMBL" id="JAQLOI010000003">
    <property type="protein sequence ID" value="MDB1125336.1"/>
    <property type="molecule type" value="Genomic_DNA"/>
</dbReference>
<dbReference type="InterPro" id="IPR006938">
    <property type="entry name" value="DUF624"/>
</dbReference>
<protein>
    <submittedName>
        <fullName evidence="2">DUF624 domain-containing protein</fullName>
    </submittedName>
</protein>
<keyword evidence="1" id="KW-0472">Membrane</keyword>
<evidence type="ECO:0000313" key="2">
    <source>
        <dbReference type="EMBL" id="MDB1125336.1"/>
    </source>
</evidence>
<evidence type="ECO:0000313" key="3">
    <source>
        <dbReference type="Proteomes" id="UP001210678"/>
    </source>
</evidence>
<name>A0ABT4YUT5_9VIBR</name>
<keyword evidence="3" id="KW-1185">Reference proteome</keyword>
<feature type="transmembrane region" description="Helical" evidence="1">
    <location>
        <begin position="104"/>
        <end position="123"/>
    </location>
</feature>
<sequence length="203" mass="22285">MYSASSLIIVCTWLSRLAWCNLCWLALTILGGGLAGLFPATVVVCTVIRRYLNGANHVSIMGLLSEFRKEFVRTNIAGWAILLPILSVGWWIQTSVLHGSNLTATVTVAVGVPFVILGMLLLYSTLVQMSIYSTVSTNADIRNGLVLLTKDWQAPLLGIGVFVGTVLTTVLLPIVSLFYFVTPSFLTTIAFLWWRKEELNTSN</sequence>
<comment type="caution">
    <text evidence="2">The sequence shown here is derived from an EMBL/GenBank/DDBJ whole genome shotgun (WGS) entry which is preliminary data.</text>
</comment>
<keyword evidence="1" id="KW-1133">Transmembrane helix</keyword>
<organism evidence="2 3">
    <name type="scientific">Vibrio algarum</name>
    <dbReference type="NCBI Taxonomy" id="3020714"/>
    <lineage>
        <taxon>Bacteria</taxon>
        <taxon>Pseudomonadati</taxon>
        <taxon>Pseudomonadota</taxon>
        <taxon>Gammaproteobacteria</taxon>
        <taxon>Vibrionales</taxon>
        <taxon>Vibrionaceae</taxon>
        <taxon>Vibrio</taxon>
    </lineage>
</organism>
<feature type="transmembrane region" description="Helical" evidence="1">
    <location>
        <begin position="30"/>
        <end position="52"/>
    </location>
</feature>
<keyword evidence="1" id="KW-0812">Transmembrane</keyword>
<accession>A0ABT4YUT5</accession>
<evidence type="ECO:0000256" key="1">
    <source>
        <dbReference type="SAM" id="Phobius"/>
    </source>
</evidence>
<dbReference type="Pfam" id="PF04854">
    <property type="entry name" value="DUF624"/>
    <property type="match status" value="1"/>
</dbReference>
<proteinExistence type="predicted"/>